<evidence type="ECO:0000256" key="7">
    <source>
        <dbReference type="SAM" id="MobiDB-lite"/>
    </source>
</evidence>
<dbReference type="GO" id="GO:0043130">
    <property type="term" value="F:ubiquitin binding"/>
    <property type="evidence" value="ECO:0007669"/>
    <property type="project" value="InterPro"/>
</dbReference>
<dbReference type="CDD" id="cd14367">
    <property type="entry name" value="CUE_CUED2"/>
    <property type="match status" value="1"/>
</dbReference>
<comment type="similarity">
    <text evidence="3">Belongs to the CUEDC2 family.</text>
</comment>
<organism evidence="9 10">
    <name type="scientific">Crassostrea virginica</name>
    <name type="common">Eastern oyster</name>
    <dbReference type="NCBI Taxonomy" id="6565"/>
    <lineage>
        <taxon>Eukaryota</taxon>
        <taxon>Metazoa</taxon>
        <taxon>Spiralia</taxon>
        <taxon>Lophotrochozoa</taxon>
        <taxon>Mollusca</taxon>
        <taxon>Bivalvia</taxon>
        <taxon>Autobranchia</taxon>
        <taxon>Pteriomorphia</taxon>
        <taxon>Ostreida</taxon>
        <taxon>Ostreoidea</taxon>
        <taxon>Ostreidae</taxon>
        <taxon>Crassostrea</taxon>
    </lineage>
</organism>
<proteinExistence type="inferred from homology"/>
<dbReference type="GeneID" id="111102509"/>
<dbReference type="PROSITE" id="PS51140">
    <property type="entry name" value="CUE"/>
    <property type="match status" value="1"/>
</dbReference>
<dbReference type="KEGG" id="cvn:111102509"/>
<sequence length="283" mass="32327">MATSGKELLVRGKLGDFLQEHGLQNSIGDIDEIVLSYVISILEDLGDDRNAEENIDVDQFVEMMDAYIPGFESIDSVKVCKWMFELSGLITADNQNENQNSGKEEKVCFKGDNSQRFPAADEQSEEINGNESVEEEEPDEEVRMLLEMFPDSCTLEITHCLGLSKGNLETAAQLVLERAEEGTSIKRPKEKTNITPKKGLVLLNDKDLKKKMVERYGYQDTDEDKKTFKPPPLKQEPKKMVRYLDGRIVSTKGERFTEIKKEDAEEMKKTYINLKPAKKYRFH</sequence>
<name>A0A8B8ALS1_CRAVI</name>
<keyword evidence="6" id="KW-0539">Nucleus</keyword>
<reference evidence="10" key="1">
    <citation type="submission" date="2025-08" db="UniProtKB">
        <authorList>
            <consortium name="RefSeq"/>
        </authorList>
    </citation>
    <scope>IDENTIFICATION</scope>
    <source>
        <tissue evidence="10">Whole sample</tissue>
    </source>
</reference>
<evidence type="ECO:0000313" key="9">
    <source>
        <dbReference type="Proteomes" id="UP000694844"/>
    </source>
</evidence>
<dbReference type="InterPro" id="IPR039805">
    <property type="entry name" value="CUE_CUED2"/>
</dbReference>
<dbReference type="RefSeq" id="XP_022291004.1">
    <property type="nucleotide sequence ID" value="XM_022435296.1"/>
</dbReference>
<evidence type="ECO:0000256" key="4">
    <source>
        <dbReference type="ARBA" id="ARBA00022490"/>
    </source>
</evidence>
<dbReference type="PANTHER" id="PTHR12493:SF0">
    <property type="entry name" value="CUE DOMAIN-CONTAINING PROTEIN 2"/>
    <property type="match status" value="1"/>
</dbReference>
<evidence type="ECO:0000256" key="5">
    <source>
        <dbReference type="ARBA" id="ARBA00022786"/>
    </source>
</evidence>
<feature type="region of interest" description="Disordered" evidence="7">
    <location>
        <begin position="117"/>
        <end position="137"/>
    </location>
</feature>
<dbReference type="AlphaFoldDB" id="A0A8B8ALS1"/>
<gene>
    <name evidence="10" type="primary">LOC111102509</name>
</gene>
<evidence type="ECO:0000256" key="3">
    <source>
        <dbReference type="ARBA" id="ARBA00006106"/>
    </source>
</evidence>
<dbReference type="OrthoDB" id="10060331at2759"/>
<protein>
    <submittedName>
        <fullName evidence="10">CUE domain-containing protein 2-B-like</fullName>
    </submittedName>
</protein>
<evidence type="ECO:0000313" key="10">
    <source>
        <dbReference type="RefSeq" id="XP_022291004.1"/>
    </source>
</evidence>
<evidence type="ECO:0000256" key="2">
    <source>
        <dbReference type="ARBA" id="ARBA00004496"/>
    </source>
</evidence>
<evidence type="ECO:0000256" key="6">
    <source>
        <dbReference type="ARBA" id="ARBA00023242"/>
    </source>
</evidence>
<dbReference type="PANTHER" id="PTHR12493">
    <property type="entry name" value="CUE DOMAIN CONTAINING 2"/>
    <property type="match status" value="1"/>
</dbReference>
<dbReference type="GO" id="GO:0005737">
    <property type="term" value="C:cytoplasm"/>
    <property type="evidence" value="ECO:0007669"/>
    <property type="project" value="UniProtKB-SubCell"/>
</dbReference>
<dbReference type="InterPro" id="IPR003892">
    <property type="entry name" value="CUE"/>
</dbReference>
<keyword evidence="9" id="KW-1185">Reference proteome</keyword>
<keyword evidence="4" id="KW-0963">Cytoplasm</keyword>
<keyword evidence="5" id="KW-0833">Ubl conjugation pathway</keyword>
<evidence type="ECO:0000259" key="8">
    <source>
        <dbReference type="PROSITE" id="PS51140"/>
    </source>
</evidence>
<comment type="subcellular location">
    <subcellularLocation>
        <location evidence="2">Cytoplasm</location>
    </subcellularLocation>
    <subcellularLocation>
        <location evidence="1">Nucleus</location>
    </subcellularLocation>
</comment>
<dbReference type="Proteomes" id="UP000694844">
    <property type="component" value="Chromosome 7"/>
</dbReference>
<feature type="domain" description="CUE" evidence="8">
    <location>
        <begin position="137"/>
        <end position="180"/>
    </location>
</feature>
<evidence type="ECO:0000256" key="1">
    <source>
        <dbReference type="ARBA" id="ARBA00004123"/>
    </source>
</evidence>
<dbReference type="GO" id="GO:0005634">
    <property type="term" value="C:nucleus"/>
    <property type="evidence" value="ECO:0007669"/>
    <property type="project" value="UniProtKB-SubCell"/>
</dbReference>
<accession>A0A8B8ALS1</accession>